<dbReference type="SUPFAM" id="SSF47576">
    <property type="entry name" value="Calponin-homology domain, CH-domain"/>
    <property type="match status" value="1"/>
</dbReference>
<dbReference type="PROSITE" id="PS00019">
    <property type="entry name" value="ACTININ_1"/>
    <property type="match status" value="1"/>
</dbReference>
<dbReference type="Gene3D" id="1.10.418.10">
    <property type="entry name" value="Calponin-like domain"/>
    <property type="match status" value="1"/>
</dbReference>
<protein>
    <submittedName>
        <fullName evidence="1">Uncharacterized protein</fullName>
    </submittedName>
</protein>
<proteinExistence type="predicted"/>
<dbReference type="Proteomes" id="UP000078200">
    <property type="component" value="Unassembled WGS sequence"/>
</dbReference>
<organism evidence="1 2">
    <name type="scientific">Glossina austeni</name>
    <name type="common">Savannah tsetse fly</name>
    <dbReference type="NCBI Taxonomy" id="7395"/>
    <lineage>
        <taxon>Eukaryota</taxon>
        <taxon>Metazoa</taxon>
        <taxon>Ecdysozoa</taxon>
        <taxon>Arthropoda</taxon>
        <taxon>Hexapoda</taxon>
        <taxon>Insecta</taxon>
        <taxon>Pterygota</taxon>
        <taxon>Neoptera</taxon>
        <taxon>Endopterygota</taxon>
        <taxon>Diptera</taxon>
        <taxon>Brachycera</taxon>
        <taxon>Muscomorpha</taxon>
        <taxon>Hippoboscoidea</taxon>
        <taxon>Glossinidae</taxon>
        <taxon>Glossina</taxon>
    </lineage>
</organism>
<accession>A0A1A9UW28</accession>
<dbReference type="EnsemblMetazoa" id="GAUT017678-RA">
    <property type="protein sequence ID" value="GAUT017678-PA"/>
    <property type="gene ID" value="GAUT017678"/>
</dbReference>
<dbReference type="VEuPathDB" id="VectorBase:GAUT017678"/>
<reference evidence="1" key="1">
    <citation type="submission" date="2020-05" db="UniProtKB">
        <authorList>
            <consortium name="EnsemblMetazoa"/>
        </authorList>
    </citation>
    <scope>IDENTIFICATION</scope>
    <source>
        <strain evidence="1">TTRI</strain>
    </source>
</reference>
<evidence type="ECO:0000313" key="2">
    <source>
        <dbReference type="Proteomes" id="UP000078200"/>
    </source>
</evidence>
<sequence length="119" mass="14092">MMEMIGRELKVITKRTSNTRQLTVHYPDTKGQLIFAMLLINICFKSLTGVVSELLRNDKTSITLVLREEQERVQKKTFTNWINSYLSKRPFDKSLFTAERLLIYYKLLKAFEKHSNLQF</sequence>
<dbReference type="InterPro" id="IPR001589">
    <property type="entry name" value="Actinin_actin-bd_CS"/>
</dbReference>
<keyword evidence="2" id="KW-1185">Reference proteome</keyword>
<evidence type="ECO:0000313" key="1">
    <source>
        <dbReference type="EnsemblMetazoa" id="GAUT017678-PA"/>
    </source>
</evidence>
<dbReference type="AlphaFoldDB" id="A0A1A9UW28"/>
<name>A0A1A9UW28_GLOAU</name>
<dbReference type="InterPro" id="IPR036872">
    <property type="entry name" value="CH_dom_sf"/>
</dbReference>